<comment type="caution">
    <text evidence="2">The sequence shown here is derived from an EMBL/GenBank/DDBJ whole genome shotgun (WGS) entry which is preliminary data.</text>
</comment>
<accession>A0A9N7VMG8</accession>
<dbReference type="Proteomes" id="UP001153269">
    <property type="component" value="Unassembled WGS sequence"/>
</dbReference>
<name>A0A9N7VMG8_PLEPL</name>
<protein>
    <submittedName>
        <fullName evidence="2">Uncharacterized protein</fullName>
    </submittedName>
</protein>
<keyword evidence="3" id="KW-1185">Reference proteome</keyword>
<sequence length="83" mass="9251">MTSTPPHLLTKRRKRITPDGNTRGHGVCSEKNQSDAGATLSVRDVQRLRLCDSHHLDSLQPNTRNRLCAIGQVQEHVVSLLQT</sequence>
<dbReference type="AlphaFoldDB" id="A0A9N7VMG8"/>
<dbReference type="EMBL" id="CADEAL010004069">
    <property type="protein sequence ID" value="CAB1450910.1"/>
    <property type="molecule type" value="Genomic_DNA"/>
</dbReference>
<evidence type="ECO:0000313" key="2">
    <source>
        <dbReference type="EMBL" id="CAB1450910.1"/>
    </source>
</evidence>
<gene>
    <name evidence="2" type="ORF">PLEPLA_LOCUS38602</name>
</gene>
<feature type="region of interest" description="Disordered" evidence="1">
    <location>
        <begin position="1"/>
        <end position="36"/>
    </location>
</feature>
<proteinExistence type="predicted"/>
<evidence type="ECO:0000313" key="3">
    <source>
        <dbReference type="Proteomes" id="UP001153269"/>
    </source>
</evidence>
<reference evidence="2" key="1">
    <citation type="submission" date="2020-03" db="EMBL/GenBank/DDBJ databases">
        <authorList>
            <person name="Weist P."/>
        </authorList>
    </citation>
    <scope>NUCLEOTIDE SEQUENCE</scope>
</reference>
<organism evidence="2 3">
    <name type="scientific">Pleuronectes platessa</name>
    <name type="common">European plaice</name>
    <dbReference type="NCBI Taxonomy" id="8262"/>
    <lineage>
        <taxon>Eukaryota</taxon>
        <taxon>Metazoa</taxon>
        <taxon>Chordata</taxon>
        <taxon>Craniata</taxon>
        <taxon>Vertebrata</taxon>
        <taxon>Euteleostomi</taxon>
        <taxon>Actinopterygii</taxon>
        <taxon>Neopterygii</taxon>
        <taxon>Teleostei</taxon>
        <taxon>Neoteleostei</taxon>
        <taxon>Acanthomorphata</taxon>
        <taxon>Carangaria</taxon>
        <taxon>Pleuronectiformes</taxon>
        <taxon>Pleuronectoidei</taxon>
        <taxon>Pleuronectidae</taxon>
        <taxon>Pleuronectes</taxon>
    </lineage>
</organism>
<evidence type="ECO:0000256" key="1">
    <source>
        <dbReference type="SAM" id="MobiDB-lite"/>
    </source>
</evidence>